<proteinExistence type="predicted"/>
<dbReference type="EMBL" id="MN739300">
    <property type="protein sequence ID" value="QHS97580.1"/>
    <property type="molecule type" value="Genomic_DNA"/>
</dbReference>
<dbReference type="AlphaFoldDB" id="A0A6C0BZM9"/>
<accession>A0A6C0BZM9</accession>
<name>A0A6C0BZM9_9ZZZZ</name>
<organism evidence="1">
    <name type="scientific">viral metagenome</name>
    <dbReference type="NCBI Taxonomy" id="1070528"/>
    <lineage>
        <taxon>unclassified sequences</taxon>
        <taxon>metagenomes</taxon>
        <taxon>organismal metagenomes</taxon>
    </lineage>
</organism>
<reference evidence="1" key="1">
    <citation type="journal article" date="2020" name="Nature">
        <title>Giant virus diversity and host interactions through global metagenomics.</title>
        <authorList>
            <person name="Schulz F."/>
            <person name="Roux S."/>
            <person name="Paez-Espino D."/>
            <person name="Jungbluth S."/>
            <person name="Walsh D.A."/>
            <person name="Denef V.J."/>
            <person name="McMahon K.D."/>
            <person name="Konstantinidis K.T."/>
            <person name="Eloe-Fadrosh E.A."/>
            <person name="Kyrpides N.C."/>
            <person name="Woyke T."/>
        </authorList>
    </citation>
    <scope>NUCLEOTIDE SEQUENCE</scope>
    <source>
        <strain evidence="1">GVMAG-M-3300020182-33</strain>
    </source>
</reference>
<protein>
    <submittedName>
        <fullName evidence="1">Uncharacterized protein</fullName>
    </submittedName>
</protein>
<evidence type="ECO:0000313" key="1">
    <source>
        <dbReference type="EMBL" id="QHS97580.1"/>
    </source>
</evidence>
<sequence>MSEVCLPRFCPCAPPSCPNQQKCMNKCIKDSYCSSLSGSGCALPFCSRSVFPRSGGRQASSVADTTGTAAATEASGTTSVAAALAPSAA</sequence>